<reference evidence="2 3" key="1">
    <citation type="submission" date="2023-08" db="EMBL/GenBank/DDBJ databases">
        <title>Black Yeasts Isolated from many extreme environments.</title>
        <authorList>
            <person name="Coleine C."/>
            <person name="Stajich J.E."/>
            <person name="Selbmann L."/>
        </authorList>
    </citation>
    <scope>NUCLEOTIDE SEQUENCE [LARGE SCALE GENOMIC DNA]</scope>
    <source>
        <strain evidence="2 3">CCFEE 6328</strain>
    </source>
</reference>
<proteinExistence type="predicted"/>
<name>A0ABR0IUZ5_9EURO</name>
<evidence type="ECO:0000313" key="3">
    <source>
        <dbReference type="Proteomes" id="UP001345691"/>
    </source>
</evidence>
<evidence type="ECO:0000313" key="2">
    <source>
        <dbReference type="EMBL" id="KAK5049142.1"/>
    </source>
</evidence>
<dbReference type="PANTHER" id="PTHR37535">
    <property type="entry name" value="FLUG DOMAIN PROTEIN"/>
    <property type="match status" value="1"/>
</dbReference>
<accession>A0ABR0IUZ5</accession>
<dbReference type="EMBL" id="JAVRRF010000048">
    <property type="protein sequence ID" value="KAK5049142.1"/>
    <property type="molecule type" value="Genomic_DNA"/>
</dbReference>
<evidence type="ECO:0000256" key="1">
    <source>
        <dbReference type="SAM" id="MobiDB-lite"/>
    </source>
</evidence>
<dbReference type="InterPro" id="IPR021842">
    <property type="entry name" value="DUF3435"/>
</dbReference>
<keyword evidence="3" id="KW-1185">Reference proteome</keyword>
<sequence>MAGSGHRTQVSSENDHLLQRIAYHKAEGRARSRRKPWSQTLVQREVDFWRYFCDRIRRDSIECLTACEPQTIKTYLEWRVQNFRVKKESTLKSYWKRVSCAYIDYAGHRMDNGTELDIRDWIPTYLTPTYQLETSEKDKYAMFVRDFYVIIHAHWVEDTRPLHGLVRLELSALYLLSAATATRPGALVESNSARGSNKALWMEHVEVLKIRHPTKSDAVVLAVKVNLVHIKDSGVRKKFIFYEEPTLAYCLVYQIVALAVAYDAFRRPFTSVSQLFGLTVPPGRDVLRLKFKPEILTKPLFRDVERTPSGSRIADGKALPYHKYRDHHVHLGRLSGFEHPVELYQLRRGSGRNINSVVTPEERNQVMGHHGNTYEQFYLPDLIERDFQSIYFGTAPQEELIQAVARMGLTRDKRAPIELTAEQKLEVRNDPQLVSLRARRDGRRERLIRRGYYPLSSAAGQPDYTKYQELNREINNMTTSLKTRRLREAIREFHDNVDGHEIDRQLDGLMQIDGSIRAGAEMELPERALVAQFITLSPDDCRTYEALGGRVGFVDAMVKLCLCQEGRRYRSAVDDDLDGPSGNGLIARTLEHRPLRGLEPRLQETGSSRASAIDAGGDKSHGLEVGQHVLRDPGGSAALTFHSPICLICIGEQGWSAKARLTRFSRRSTLKRHLRIHTTAGQFKSPFRCRVPGCRDVIRNMKHYMNHSAQVHSVFH</sequence>
<dbReference type="Proteomes" id="UP001345691">
    <property type="component" value="Unassembled WGS sequence"/>
</dbReference>
<dbReference type="PANTHER" id="PTHR37535:SF2">
    <property type="entry name" value="FINGER DOMAIN PROTEIN, PUTATIVE (AFU_ORTHOLOGUE AFUA_6G09300)-RELATED"/>
    <property type="match status" value="1"/>
</dbReference>
<organism evidence="2 3">
    <name type="scientific">Exophiala sideris</name>
    <dbReference type="NCBI Taxonomy" id="1016849"/>
    <lineage>
        <taxon>Eukaryota</taxon>
        <taxon>Fungi</taxon>
        <taxon>Dikarya</taxon>
        <taxon>Ascomycota</taxon>
        <taxon>Pezizomycotina</taxon>
        <taxon>Eurotiomycetes</taxon>
        <taxon>Chaetothyriomycetidae</taxon>
        <taxon>Chaetothyriales</taxon>
        <taxon>Herpotrichiellaceae</taxon>
        <taxon>Exophiala</taxon>
    </lineage>
</organism>
<dbReference type="Pfam" id="PF11917">
    <property type="entry name" value="DUF3435"/>
    <property type="match status" value="1"/>
</dbReference>
<comment type="caution">
    <text evidence="2">The sequence shown here is derived from an EMBL/GenBank/DDBJ whole genome shotgun (WGS) entry which is preliminary data.</text>
</comment>
<feature type="region of interest" description="Disordered" evidence="1">
    <location>
        <begin position="599"/>
        <end position="618"/>
    </location>
</feature>
<dbReference type="Gene3D" id="3.30.160.60">
    <property type="entry name" value="Classic Zinc Finger"/>
    <property type="match status" value="1"/>
</dbReference>
<gene>
    <name evidence="2" type="ORF">LTR69_011169</name>
</gene>
<evidence type="ECO:0008006" key="4">
    <source>
        <dbReference type="Google" id="ProtNLM"/>
    </source>
</evidence>
<protein>
    <recommendedName>
        <fullName evidence="4">C2H2-type domain-containing protein</fullName>
    </recommendedName>
</protein>